<dbReference type="EMBL" id="JYNE01000021">
    <property type="protein sequence ID" value="KNH02681.1"/>
    <property type="molecule type" value="Genomic_DNA"/>
</dbReference>
<organism evidence="4 5">
    <name type="scientific">Qipengyuania citrea LAMA 915</name>
    <dbReference type="NCBI Taxonomy" id="1306953"/>
    <lineage>
        <taxon>Bacteria</taxon>
        <taxon>Pseudomonadati</taxon>
        <taxon>Pseudomonadota</taxon>
        <taxon>Alphaproteobacteria</taxon>
        <taxon>Sphingomonadales</taxon>
        <taxon>Erythrobacteraceae</taxon>
        <taxon>Qipengyuania</taxon>
    </lineage>
</organism>
<dbReference type="GO" id="GO:0016787">
    <property type="term" value="F:hydrolase activity"/>
    <property type="evidence" value="ECO:0007669"/>
    <property type="project" value="UniProtKB-KW"/>
</dbReference>
<gene>
    <name evidence="4" type="ORF">J121_1087</name>
</gene>
<protein>
    <submittedName>
        <fullName evidence="4">Ribonuclease</fullName>
    </submittedName>
</protein>
<name>A0A0L1KFL0_9SPHN</name>
<evidence type="ECO:0000259" key="3">
    <source>
        <dbReference type="Pfam" id="PF10150"/>
    </source>
</evidence>
<accession>A0A0L1KFL0</accession>
<dbReference type="GO" id="GO:0003723">
    <property type="term" value="F:RNA binding"/>
    <property type="evidence" value="ECO:0007669"/>
    <property type="project" value="UniProtKB-KW"/>
</dbReference>
<keyword evidence="2" id="KW-0694">RNA-binding</keyword>
<evidence type="ECO:0000313" key="5">
    <source>
        <dbReference type="Proteomes" id="UP000037446"/>
    </source>
</evidence>
<comment type="caution">
    <text evidence="4">The sequence shown here is derived from an EMBL/GenBank/DDBJ whole genome shotgun (WGS) entry which is preliminary data.</text>
</comment>
<feature type="domain" description="RNA-binding protein AU-1/Ribonuclease E/G" evidence="3">
    <location>
        <begin position="146"/>
        <end position="217"/>
    </location>
</feature>
<proteinExistence type="predicted"/>
<evidence type="ECO:0000313" key="4">
    <source>
        <dbReference type="EMBL" id="KNH02681.1"/>
    </source>
</evidence>
<dbReference type="AlphaFoldDB" id="A0A0L1KFL0"/>
<evidence type="ECO:0000256" key="2">
    <source>
        <dbReference type="ARBA" id="ARBA00022884"/>
    </source>
</evidence>
<sequence length="323" mass="34588">MPDWLVEHGIGESRALLVEGDDILAARLRWPGDLPVGSRAQAVLVSKPAGRSRGLARMANGTELMVDRIPAHCNEGAPVPLVVTRAAIAERGRFKRAQARVVEDTDNSPSQQADDVFAMGDAVRRLPAGAWEEVWHTASAGEVAFAGGALLFSVTPAMTLIDIDGDRPPRELALAAVPEIARWLRLFDLGGSIGIDFPTLATKADRKAVDAALDAALGGWPHERTAMNGFGFVHIVARLDGPSLLHRFATARIGAAARMALRRAELVEGPGATLLTVHPAVKAKLKPEWLAELERRTARRVRIEIDPGLAIEAATAQIVAHDD</sequence>
<reference evidence="4" key="1">
    <citation type="submission" date="2015-02" db="EMBL/GenBank/DDBJ databases">
        <authorList>
            <person name="Chooi Y.-H."/>
        </authorList>
    </citation>
    <scope>NUCLEOTIDE SEQUENCE [LARGE SCALE GENOMIC DNA]</scope>
    <source>
        <strain evidence="4">LAMA 915</strain>
    </source>
</reference>
<dbReference type="PATRIC" id="fig|1306953.7.peg.1117"/>
<evidence type="ECO:0000256" key="1">
    <source>
        <dbReference type="ARBA" id="ARBA00022801"/>
    </source>
</evidence>
<dbReference type="RefSeq" id="WP_050599789.1">
    <property type="nucleotide sequence ID" value="NZ_JYNE01000021.1"/>
</dbReference>
<dbReference type="STRING" id="1306953.J121_1087"/>
<dbReference type="Pfam" id="PF10150">
    <property type="entry name" value="RNase_E_G"/>
    <property type="match status" value="1"/>
</dbReference>
<dbReference type="Proteomes" id="UP000037446">
    <property type="component" value="Unassembled WGS sequence"/>
</dbReference>
<keyword evidence="1" id="KW-0378">Hydrolase</keyword>
<dbReference type="InterPro" id="IPR019307">
    <property type="entry name" value="RNA-bd_AU-1/RNase_E/G"/>
</dbReference>